<dbReference type="InterPro" id="IPR039438">
    <property type="entry name" value="At2g23090-like_Znf"/>
</dbReference>
<comment type="caution">
    <text evidence="3">The sequence shown here is derived from an EMBL/GenBank/DDBJ whole genome shotgun (WGS) entry which is preliminary data.</text>
</comment>
<protein>
    <submittedName>
        <fullName evidence="3">Zinc-binding protein</fullName>
    </submittedName>
</protein>
<feature type="compositionally biased region" description="Basic and acidic residues" evidence="1">
    <location>
        <begin position="12"/>
        <end position="34"/>
    </location>
</feature>
<dbReference type="PANTHER" id="PTHR33788">
    <property type="entry name" value="OS07G0114300 PROTEIN"/>
    <property type="match status" value="1"/>
</dbReference>
<dbReference type="Pfam" id="PF12907">
    <property type="entry name" value="zf-met2"/>
    <property type="match status" value="1"/>
</dbReference>
<gene>
    <name evidence="3" type="ORF">IV203_025853</name>
</gene>
<dbReference type="PANTHER" id="PTHR33788:SF1">
    <property type="entry name" value="ZINC-BINDING PROTEIN"/>
    <property type="match status" value="1"/>
</dbReference>
<dbReference type="AlphaFoldDB" id="A0A9K3PWB7"/>
<evidence type="ECO:0000313" key="4">
    <source>
        <dbReference type="Proteomes" id="UP000693970"/>
    </source>
</evidence>
<accession>A0A9K3PWB7</accession>
<dbReference type="Proteomes" id="UP000693970">
    <property type="component" value="Unassembled WGS sequence"/>
</dbReference>
<keyword evidence="4" id="KW-1185">Reference proteome</keyword>
<dbReference type="InterPro" id="IPR039713">
    <property type="entry name" value="At2g23090-like"/>
</dbReference>
<evidence type="ECO:0000256" key="1">
    <source>
        <dbReference type="SAM" id="MobiDB-lite"/>
    </source>
</evidence>
<reference evidence="3" key="2">
    <citation type="submission" date="2021-04" db="EMBL/GenBank/DDBJ databases">
        <authorList>
            <person name="Podell S."/>
        </authorList>
    </citation>
    <scope>NUCLEOTIDE SEQUENCE</scope>
    <source>
        <strain evidence="3">Hildebrandi</strain>
    </source>
</reference>
<feature type="domain" description="At2g23090-like zinc-binding" evidence="2">
    <location>
        <begin position="43"/>
        <end position="81"/>
    </location>
</feature>
<feature type="region of interest" description="Disordered" evidence="1">
    <location>
        <begin position="1"/>
        <end position="34"/>
    </location>
</feature>
<sequence length="130" mass="13763">MGKGSNVQKATAARERNQKKMGKSDEERKAASAKAAKDAAAKKCLLCLQTFMVNVKAPQLLLHITAKHPDLTDYTQCFPELAGYDPNDPKGEKAEAAAKAAAQKKAAKAKKAGGPDLDSLLDAGLKKGKK</sequence>
<organism evidence="3 4">
    <name type="scientific">Nitzschia inconspicua</name>
    <dbReference type="NCBI Taxonomy" id="303405"/>
    <lineage>
        <taxon>Eukaryota</taxon>
        <taxon>Sar</taxon>
        <taxon>Stramenopiles</taxon>
        <taxon>Ochrophyta</taxon>
        <taxon>Bacillariophyta</taxon>
        <taxon>Bacillariophyceae</taxon>
        <taxon>Bacillariophycidae</taxon>
        <taxon>Bacillariales</taxon>
        <taxon>Bacillariaceae</taxon>
        <taxon>Nitzschia</taxon>
    </lineage>
</organism>
<dbReference type="EMBL" id="JAGRRH010000012">
    <property type="protein sequence ID" value="KAG7362187.1"/>
    <property type="molecule type" value="Genomic_DNA"/>
</dbReference>
<name>A0A9K3PWB7_9STRA</name>
<feature type="region of interest" description="Disordered" evidence="1">
    <location>
        <begin position="106"/>
        <end position="130"/>
    </location>
</feature>
<evidence type="ECO:0000259" key="2">
    <source>
        <dbReference type="Pfam" id="PF12907"/>
    </source>
</evidence>
<dbReference type="OrthoDB" id="370932at2759"/>
<proteinExistence type="predicted"/>
<reference evidence="3" key="1">
    <citation type="journal article" date="2021" name="Sci. Rep.">
        <title>Diploid genomic architecture of Nitzschia inconspicua, an elite biomass production diatom.</title>
        <authorList>
            <person name="Oliver A."/>
            <person name="Podell S."/>
            <person name="Pinowska A."/>
            <person name="Traller J.C."/>
            <person name="Smith S.R."/>
            <person name="McClure R."/>
            <person name="Beliaev A."/>
            <person name="Bohutskyi P."/>
            <person name="Hill E.A."/>
            <person name="Rabines A."/>
            <person name="Zheng H."/>
            <person name="Allen L.Z."/>
            <person name="Kuo A."/>
            <person name="Grigoriev I.V."/>
            <person name="Allen A.E."/>
            <person name="Hazlebeck D."/>
            <person name="Allen E.E."/>
        </authorList>
    </citation>
    <scope>NUCLEOTIDE SEQUENCE</scope>
    <source>
        <strain evidence="3">Hildebrandi</strain>
    </source>
</reference>
<evidence type="ECO:0000313" key="3">
    <source>
        <dbReference type="EMBL" id="KAG7362187.1"/>
    </source>
</evidence>